<protein>
    <submittedName>
        <fullName evidence="1">Uncharacterized protein</fullName>
    </submittedName>
</protein>
<name>A0A8H5EXV7_9AGAR</name>
<gene>
    <name evidence="1" type="ORF">D9619_006351</name>
</gene>
<evidence type="ECO:0000313" key="2">
    <source>
        <dbReference type="Proteomes" id="UP000567179"/>
    </source>
</evidence>
<dbReference type="AlphaFoldDB" id="A0A8H5EXV7"/>
<accession>A0A8H5EXV7</accession>
<sequence>MVVIMQRFLAVKLTTNTHVIYAGAHVAVLLVRTYKSCGSSISPSYIVLEPLWPKAAQANFILFWDVSPDPVK</sequence>
<dbReference type="EMBL" id="JAACJJ010000042">
    <property type="protein sequence ID" value="KAF5316033.1"/>
    <property type="molecule type" value="Genomic_DNA"/>
</dbReference>
<comment type="caution">
    <text evidence="1">The sequence shown here is derived from an EMBL/GenBank/DDBJ whole genome shotgun (WGS) entry which is preliminary data.</text>
</comment>
<keyword evidence="2" id="KW-1185">Reference proteome</keyword>
<organism evidence="1 2">
    <name type="scientific">Psilocybe cf. subviscida</name>
    <dbReference type="NCBI Taxonomy" id="2480587"/>
    <lineage>
        <taxon>Eukaryota</taxon>
        <taxon>Fungi</taxon>
        <taxon>Dikarya</taxon>
        <taxon>Basidiomycota</taxon>
        <taxon>Agaricomycotina</taxon>
        <taxon>Agaricomycetes</taxon>
        <taxon>Agaricomycetidae</taxon>
        <taxon>Agaricales</taxon>
        <taxon>Agaricineae</taxon>
        <taxon>Strophariaceae</taxon>
        <taxon>Psilocybe</taxon>
    </lineage>
</organism>
<proteinExistence type="predicted"/>
<dbReference type="Proteomes" id="UP000567179">
    <property type="component" value="Unassembled WGS sequence"/>
</dbReference>
<evidence type="ECO:0000313" key="1">
    <source>
        <dbReference type="EMBL" id="KAF5316033.1"/>
    </source>
</evidence>
<reference evidence="1 2" key="1">
    <citation type="journal article" date="2020" name="ISME J.">
        <title>Uncovering the hidden diversity of litter-decomposition mechanisms in mushroom-forming fungi.</title>
        <authorList>
            <person name="Floudas D."/>
            <person name="Bentzer J."/>
            <person name="Ahren D."/>
            <person name="Johansson T."/>
            <person name="Persson P."/>
            <person name="Tunlid A."/>
        </authorList>
    </citation>
    <scope>NUCLEOTIDE SEQUENCE [LARGE SCALE GENOMIC DNA]</scope>
    <source>
        <strain evidence="1 2">CBS 101986</strain>
    </source>
</reference>